<dbReference type="KEGG" id="rga:RGR602_CH00302"/>
<accession>A0A0B4WZC5</accession>
<proteinExistence type="predicted"/>
<keyword evidence="3" id="KW-1185">Reference proteome</keyword>
<feature type="compositionally biased region" description="Polar residues" evidence="1">
    <location>
        <begin position="128"/>
        <end position="152"/>
    </location>
</feature>
<evidence type="ECO:0000313" key="2">
    <source>
        <dbReference type="EMBL" id="AJD39673.1"/>
    </source>
</evidence>
<name>A0A0B4WZC5_9HYPH</name>
<dbReference type="AlphaFoldDB" id="A0A0B4WZC5"/>
<reference evidence="2 3" key="1">
    <citation type="submission" date="2013-11" db="EMBL/GenBank/DDBJ databases">
        <title>Complete genome sequence of Rhizobium gallicum bv. gallicum R602.</title>
        <authorList>
            <person name="Bustos P."/>
            <person name="Santamaria R.I."/>
            <person name="Lozano L."/>
            <person name="Acosta J.L."/>
            <person name="Ormeno-Orrillo E."/>
            <person name="Rogel M.A."/>
            <person name="Romero D."/>
            <person name="Cevallos M.A."/>
            <person name="Martinez-Romero E."/>
            <person name="Gonzalez V."/>
        </authorList>
    </citation>
    <scope>NUCLEOTIDE SEQUENCE [LARGE SCALE GENOMIC DNA]</scope>
    <source>
        <strain evidence="2 3">R602</strain>
    </source>
</reference>
<sequence>MASLRPGLRLMCVGRRSAITGLYQLLDTQIEAADALADAAVVPKALICLASALQYHELTLQMPSPVWMAIDRTPSAPRSIIRLSSSYASRGAALSEGVERHPIEGVEITNPAFDRRFTSAIGRKSASTVRWSGSGGARSQATTSGHTRNSPGSGRPWDPMSKRLRVNSENARPSVRARLLDRSRAERTDFQILLTRYAPKTPYRLNLSEHRDRFIPNGAVLYET</sequence>
<gene>
    <name evidence="2" type="ORF">RGR602_CH00302</name>
</gene>
<dbReference type="EMBL" id="CP006877">
    <property type="protein sequence ID" value="AJD39673.1"/>
    <property type="molecule type" value="Genomic_DNA"/>
</dbReference>
<organism evidence="2 3">
    <name type="scientific">Rhizobium gallicum bv. gallicum R602sp</name>
    <dbReference type="NCBI Taxonomy" id="1041138"/>
    <lineage>
        <taxon>Bacteria</taxon>
        <taxon>Pseudomonadati</taxon>
        <taxon>Pseudomonadota</taxon>
        <taxon>Alphaproteobacteria</taxon>
        <taxon>Hyphomicrobiales</taxon>
        <taxon>Rhizobiaceae</taxon>
        <taxon>Rhizobium/Agrobacterium group</taxon>
        <taxon>Rhizobium</taxon>
    </lineage>
</organism>
<evidence type="ECO:0000256" key="1">
    <source>
        <dbReference type="SAM" id="MobiDB-lite"/>
    </source>
</evidence>
<dbReference type="HOGENOM" id="CLU_1234201_0_0_5"/>
<dbReference type="Proteomes" id="UP000031368">
    <property type="component" value="Chromosome"/>
</dbReference>
<evidence type="ECO:0000313" key="3">
    <source>
        <dbReference type="Proteomes" id="UP000031368"/>
    </source>
</evidence>
<protein>
    <submittedName>
        <fullName evidence="2">Uncharacterized protein</fullName>
    </submittedName>
</protein>
<feature type="region of interest" description="Disordered" evidence="1">
    <location>
        <begin position="128"/>
        <end position="161"/>
    </location>
</feature>